<dbReference type="Proteomes" id="UP000330807">
    <property type="component" value="Unassembled WGS sequence"/>
</dbReference>
<organism evidence="7 8">
    <name type="scientific">Collinsella aerofaciens</name>
    <dbReference type="NCBI Taxonomy" id="74426"/>
    <lineage>
        <taxon>Bacteria</taxon>
        <taxon>Bacillati</taxon>
        <taxon>Actinomycetota</taxon>
        <taxon>Coriobacteriia</taxon>
        <taxon>Coriobacteriales</taxon>
        <taxon>Coriobacteriaceae</taxon>
        <taxon>Collinsella</taxon>
    </lineage>
</organism>
<feature type="transmembrane region" description="Helical" evidence="6">
    <location>
        <begin position="41"/>
        <end position="66"/>
    </location>
</feature>
<reference evidence="7 8" key="1">
    <citation type="submission" date="2019-10" db="EMBL/GenBank/DDBJ databases">
        <authorList>
            <person name="Wolf R A."/>
        </authorList>
    </citation>
    <scope>NUCLEOTIDE SEQUENCE [LARGE SCALE GENOMIC DNA]</scope>
    <source>
        <strain evidence="7">Collinsella_aerofaciens_AK_138A</strain>
    </source>
</reference>
<feature type="transmembrane region" description="Helical" evidence="6">
    <location>
        <begin position="384"/>
        <end position="403"/>
    </location>
</feature>
<evidence type="ECO:0000256" key="6">
    <source>
        <dbReference type="SAM" id="Phobius"/>
    </source>
</evidence>
<evidence type="ECO:0000256" key="4">
    <source>
        <dbReference type="ARBA" id="ARBA00022989"/>
    </source>
</evidence>
<feature type="transmembrane region" description="Helical" evidence="6">
    <location>
        <begin position="250"/>
        <end position="272"/>
    </location>
</feature>
<keyword evidence="2" id="KW-1003">Cell membrane</keyword>
<sequence length="465" mass="52561">MKKKIFATNLLFALTAQGVSYLTSALTSLVVPKLLGVEQFGYWQLFLLYASYAGIADLGIGEGVYLRYGGCLRDQVDRKTLSVQYKFYASLQAIFAVVLFAFAFQVESHDRAFVVGCTSIYLLIVNLSSYMYYLMQAINETKKFSTAIIFSKIAFVVALVPMLLFKVSSFKLYLIMYDIAQIFALIYCIICCKDLIFCSCHLDSYGFNEVINSSRVGYKLLIANLTSTLLVGILRMMVDSRWDIKTFGQLSLAITLCNFFMQCVYQFSMVLFPALRQLDDGGRGSFYKAAQTVLNTILPIIFIAYYPIAMFIHYWLPEYNSVVYYFAMLLPLCIFDGRMDILGNTFLKVIRKETLLMIINVSSVLVGTTALAIAIFVFGSINCAIWILVAVVFLRCFVTELYVSRQLCIRNHIRLWTSLFVSMIFVISSSWGISLISLCVTAIANLLAIAVNIEDFKAAFKFIRS</sequence>
<accession>A0A5K1IQ33</accession>
<feature type="transmembrane region" description="Helical" evidence="6">
    <location>
        <begin position="216"/>
        <end position="238"/>
    </location>
</feature>
<evidence type="ECO:0000256" key="5">
    <source>
        <dbReference type="ARBA" id="ARBA00023136"/>
    </source>
</evidence>
<dbReference type="AlphaFoldDB" id="A0A5K1IQ33"/>
<dbReference type="EMBL" id="CABWIH010000027">
    <property type="protein sequence ID" value="VWL90160.1"/>
    <property type="molecule type" value="Genomic_DNA"/>
</dbReference>
<keyword evidence="5 6" id="KW-0472">Membrane</keyword>
<evidence type="ECO:0000256" key="2">
    <source>
        <dbReference type="ARBA" id="ARBA00022475"/>
    </source>
</evidence>
<feature type="transmembrane region" description="Helical" evidence="6">
    <location>
        <begin position="147"/>
        <end position="168"/>
    </location>
</feature>
<feature type="transmembrane region" description="Helical" evidence="6">
    <location>
        <begin position="87"/>
        <end position="106"/>
    </location>
</feature>
<feature type="transmembrane region" description="Helical" evidence="6">
    <location>
        <begin position="174"/>
        <end position="196"/>
    </location>
</feature>
<name>A0A5K1IQ33_9ACTN</name>
<evidence type="ECO:0000313" key="7">
    <source>
        <dbReference type="EMBL" id="VWL90160.1"/>
    </source>
</evidence>
<dbReference type="PANTHER" id="PTHR30250:SF11">
    <property type="entry name" value="O-ANTIGEN TRANSPORTER-RELATED"/>
    <property type="match status" value="1"/>
</dbReference>
<evidence type="ECO:0000256" key="1">
    <source>
        <dbReference type="ARBA" id="ARBA00004651"/>
    </source>
</evidence>
<feature type="transmembrane region" description="Helical" evidence="6">
    <location>
        <begin position="322"/>
        <end position="343"/>
    </location>
</feature>
<protein>
    <submittedName>
        <fullName evidence="7">Polysaccharide biosynthesis protein</fullName>
    </submittedName>
</protein>
<keyword evidence="3 6" id="KW-0812">Transmembrane</keyword>
<dbReference type="GO" id="GO:0005886">
    <property type="term" value="C:plasma membrane"/>
    <property type="evidence" value="ECO:0007669"/>
    <property type="project" value="UniProtKB-SubCell"/>
</dbReference>
<feature type="transmembrane region" description="Helical" evidence="6">
    <location>
        <begin position="415"/>
        <end position="448"/>
    </location>
</feature>
<evidence type="ECO:0000313" key="8">
    <source>
        <dbReference type="Proteomes" id="UP000330807"/>
    </source>
</evidence>
<feature type="transmembrane region" description="Helical" evidence="6">
    <location>
        <begin position="355"/>
        <end position="378"/>
    </location>
</feature>
<dbReference type="PANTHER" id="PTHR30250">
    <property type="entry name" value="PST FAMILY PREDICTED COLANIC ACID TRANSPORTER"/>
    <property type="match status" value="1"/>
</dbReference>
<feature type="transmembrane region" description="Helical" evidence="6">
    <location>
        <begin position="112"/>
        <end position="135"/>
    </location>
</feature>
<proteinExistence type="predicted"/>
<dbReference type="InterPro" id="IPR050833">
    <property type="entry name" value="Poly_Biosynth_Transport"/>
</dbReference>
<dbReference type="RefSeq" id="WP_156062973.1">
    <property type="nucleotide sequence ID" value="NZ_CABWIH010000027.1"/>
</dbReference>
<evidence type="ECO:0000256" key="3">
    <source>
        <dbReference type="ARBA" id="ARBA00022692"/>
    </source>
</evidence>
<keyword evidence="4 6" id="KW-1133">Transmembrane helix</keyword>
<comment type="subcellular location">
    <subcellularLocation>
        <location evidence="1">Cell membrane</location>
        <topology evidence="1">Multi-pass membrane protein</topology>
    </subcellularLocation>
</comment>
<gene>
    <name evidence="7" type="ORF">LMKDKBCB_01240</name>
</gene>
<feature type="transmembrane region" description="Helical" evidence="6">
    <location>
        <begin position="293"/>
        <end position="316"/>
    </location>
</feature>